<sequence length="164" mass="18779">MHTGERRDRLVKYESWFFTDAHKPILQAWVDGKRSTEEMAQSLGKTPLRTHQLRSEITSVMDVGIGKDHVAKAVVYAVVHHLVNFDVIDQIRRKRSFADRETNILTLMAMGLDNQQIAVHLSIKPDYVKAGKRDILDNLGVSSPYTALAWGIRRSIQRLQRQSD</sequence>
<dbReference type="SUPFAM" id="SSF46894">
    <property type="entry name" value="C-terminal effector domain of the bipartite response regulators"/>
    <property type="match status" value="1"/>
</dbReference>
<gene>
    <name evidence="2" type="ORF">UU34_C0009G0010</name>
</gene>
<comment type="caution">
    <text evidence="2">The sequence shown here is derived from an EMBL/GenBank/DDBJ whole genome shotgun (WGS) entry which is preliminary data.</text>
</comment>
<reference evidence="2 3" key="1">
    <citation type="journal article" date="2015" name="Nature">
        <title>rRNA introns, odd ribosomes, and small enigmatic genomes across a large radiation of phyla.</title>
        <authorList>
            <person name="Brown C.T."/>
            <person name="Hug L.A."/>
            <person name="Thomas B.C."/>
            <person name="Sharon I."/>
            <person name="Castelle C.J."/>
            <person name="Singh A."/>
            <person name="Wilkins M.J."/>
            <person name="Williams K.H."/>
            <person name="Banfield J.F."/>
        </authorList>
    </citation>
    <scope>NUCLEOTIDE SEQUENCE [LARGE SCALE GENOMIC DNA]</scope>
</reference>
<dbReference type="PROSITE" id="PS50043">
    <property type="entry name" value="HTH_LUXR_2"/>
    <property type="match status" value="1"/>
</dbReference>
<dbReference type="SMART" id="SM00421">
    <property type="entry name" value="HTH_LUXR"/>
    <property type="match status" value="1"/>
</dbReference>
<dbReference type="GO" id="GO:0003677">
    <property type="term" value="F:DNA binding"/>
    <property type="evidence" value="ECO:0007669"/>
    <property type="project" value="InterPro"/>
</dbReference>
<dbReference type="GO" id="GO:0006355">
    <property type="term" value="P:regulation of DNA-templated transcription"/>
    <property type="evidence" value="ECO:0007669"/>
    <property type="project" value="InterPro"/>
</dbReference>
<dbReference type="InterPro" id="IPR036388">
    <property type="entry name" value="WH-like_DNA-bd_sf"/>
</dbReference>
<dbReference type="EMBL" id="LCAG01000009">
    <property type="protein sequence ID" value="KKR86842.1"/>
    <property type="molecule type" value="Genomic_DNA"/>
</dbReference>
<feature type="domain" description="HTH luxR-type" evidence="1">
    <location>
        <begin position="90"/>
        <end position="155"/>
    </location>
</feature>
<dbReference type="Pfam" id="PF00196">
    <property type="entry name" value="GerE"/>
    <property type="match status" value="1"/>
</dbReference>
<dbReference type="Proteomes" id="UP000034854">
    <property type="component" value="Unassembled WGS sequence"/>
</dbReference>
<evidence type="ECO:0000313" key="2">
    <source>
        <dbReference type="EMBL" id="KKR86842.1"/>
    </source>
</evidence>
<dbReference type="AlphaFoldDB" id="A0A0G0XGI4"/>
<dbReference type="Gene3D" id="1.10.10.10">
    <property type="entry name" value="Winged helix-like DNA-binding domain superfamily/Winged helix DNA-binding domain"/>
    <property type="match status" value="1"/>
</dbReference>
<dbReference type="InterPro" id="IPR000792">
    <property type="entry name" value="Tscrpt_reg_LuxR_C"/>
</dbReference>
<evidence type="ECO:0000313" key="3">
    <source>
        <dbReference type="Proteomes" id="UP000034854"/>
    </source>
</evidence>
<accession>A0A0G0XGI4</accession>
<proteinExistence type="predicted"/>
<evidence type="ECO:0000259" key="1">
    <source>
        <dbReference type="PROSITE" id="PS50043"/>
    </source>
</evidence>
<protein>
    <submittedName>
        <fullName evidence="2">Two component transcriptional regulator, LuxR family</fullName>
    </submittedName>
</protein>
<name>A0A0G0XGI4_9BACT</name>
<dbReference type="InterPro" id="IPR016032">
    <property type="entry name" value="Sig_transdc_resp-reg_C-effctor"/>
</dbReference>
<organism evidence="2 3">
    <name type="scientific">Candidatus Curtissbacteria bacterium GW2011_GWA1_41_11</name>
    <dbReference type="NCBI Taxonomy" id="1618409"/>
    <lineage>
        <taxon>Bacteria</taxon>
        <taxon>Candidatus Curtissiibacteriota</taxon>
    </lineage>
</organism>